<reference evidence="1 2" key="4">
    <citation type="journal article" date="2011" name="BMC Genomics">
        <title>RNA-Seq improves annotation of protein-coding genes in the cucumber genome.</title>
        <authorList>
            <person name="Li Z."/>
            <person name="Zhang Z."/>
            <person name="Yan P."/>
            <person name="Huang S."/>
            <person name="Fei Z."/>
            <person name="Lin K."/>
        </authorList>
    </citation>
    <scope>NUCLEOTIDE SEQUENCE [LARGE SCALE GENOMIC DNA]</scope>
    <source>
        <strain evidence="2">cv. 9930</strain>
    </source>
</reference>
<reference evidence="1 2" key="3">
    <citation type="journal article" date="2010" name="BMC Genomics">
        <title>Transcriptome sequencing and comparative analysis of cucumber flowers with different sex types.</title>
        <authorList>
            <person name="Guo S."/>
            <person name="Zheng Y."/>
            <person name="Joung J.G."/>
            <person name="Liu S."/>
            <person name="Zhang Z."/>
            <person name="Crasta O.R."/>
            <person name="Sobral B.W."/>
            <person name="Xu Y."/>
            <person name="Huang S."/>
            <person name="Fei Z."/>
        </authorList>
    </citation>
    <scope>NUCLEOTIDE SEQUENCE [LARGE SCALE GENOMIC DNA]</scope>
    <source>
        <strain evidence="2">cv. 9930</strain>
    </source>
</reference>
<accession>A0A0A0K507</accession>
<dbReference type="Gramene" id="KGN44523">
    <property type="protein sequence ID" value="KGN44523"/>
    <property type="gene ID" value="Csa_7G325155"/>
</dbReference>
<protein>
    <submittedName>
        <fullName evidence="1">Uncharacterized protein</fullName>
    </submittedName>
</protein>
<dbReference type="Proteomes" id="UP000029981">
    <property type="component" value="Chromosome 7"/>
</dbReference>
<dbReference type="AlphaFoldDB" id="A0A0A0K507"/>
<evidence type="ECO:0000313" key="1">
    <source>
        <dbReference type="EMBL" id="KGN44523.1"/>
    </source>
</evidence>
<keyword evidence="2" id="KW-1185">Reference proteome</keyword>
<gene>
    <name evidence="1" type="ORF">Csa_7G325155</name>
</gene>
<evidence type="ECO:0000313" key="2">
    <source>
        <dbReference type="Proteomes" id="UP000029981"/>
    </source>
</evidence>
<reference evidence="1 2" key="1">
    <citation type="journal article" date="2009" name="Nat. Genet.">
        <title>The genome of the cucumber, Cucumis sativus L.</title>
        <authorList>
            <person name="Huang S."/>
            <person name="Li R."/>
            <person name="Zhang Z."/>
            <person name="Li L."/>
            <person name="Gu X."/>
            <person name="Fan W."/>
            <person name="Lucas W.J."/>
            <person name="Wang X."/>
            <person name="Xie B."/>
            <person name="Ni P."/>
            <person name="Ren Y."/>
            <person name="Zhu H."/>
            <person name="Li J."/>
            <person name="Lin K."/>
            <person name="Jin W."/>
            <person name="Fei Z."/>
            <person name="Li G."/>
            <person name="Staub J."/>
            <person name="Kilian A."/>
            <person name="van der Vossen E.A."/>
            <person name="Wu Y."/>
            <person name="Guo J."/>
            <person name="He J."/>
            <person name="Jia Z."/>
            <person name="Ren Y."/>
            <person name="Tian G."/>
            <person name="Lu Y."/>
            <person name="Ruan J."/>
            <person name="Qian W."/>
            <person name="Wang M."/>
            <person name="Huang Q."/>
            <person name="Li B."/>
            <person name="Xuan Z."/>
            <person name="Cao J."/>
            <person name="Asan"/>
            <person name="Wu Z."/>
            <person name="Zhang J."/>
            <person name="Cai Q."/>
            <person name="Bai Y."/>
            <person name="Zhao B."/>
            <person name="Han Y."/>
            <person name="Li Y."/>
            <person name="Li X."/>
            <person name="Wang S."/>
            <person name="Shi Q."/>
            <person name="Liu S."/>
            <person name="Cho W.K."/>
            <person name="Kim J.Y."/>
            <person name="Xu Y."/>
            <person name="Heller-Uszynska K."/>
            <person name="Miao H."/>
            <person name="Cheng Z."/>
            <person name="Zhang S."/>
            <person name="Wu J."/>
            <person name="Yang Y."/>
            <person name="Kang H."/>
            <person name="Li M."/>
            <person name="Liang H."/>
            <person name="Ren X."/>
            <person name="Shi Z."/>
            <person name="Wen M."/>
            <person name="Jian M."/>
            <person name="Yang H."/>
            <person name="Zhang G."/>
            <person name="Yang Z."/>
            <person name="Chen R."/>
            <person name="Liu S."/>
            <person name="Li J."/>
            <person name="Ma L."/>
            <person name="Liu H."/>
            <person name="Zhou Y."/>
            <person name="Zhao J."/>
            <person name="Fang X."/>
            <person name="Li G."/>
            <person name="Fang L."/>
            <person name="Li Y."/>
            <person name="Liu D."/>
            <person name="Zheng H."/>
            <person name="Zhang Y."/>
            <person name="Qin N."/>
            <person name="Li Z."/>
            <person name="Yang G."/>
            <person name="Yang S."/>
            <person name="Bolund L."/>
            <person name="Kristiansen K."/>
            <person name="Zheng H."/>
            <person name="Li S."/>
            <person name="Zhang X."/>
            <person name="Yang H."/>
            <person name="Wang J."/>
            <person name="Sun R."/>
            <person name="Zhang B."/>
            <person name="Jiang S."/>
            <person name="Wang J."/>
            <person name="Du Y."/>
            <person name="Li S."/>
        </authorList>
    </citation>
    <scope>NUCLEOTIDE SEQUENCE [LARGE SCALE GENOMIC DNA]</scope>
    <source>
        <strain evidence="2">cv. 9930</strain>
    </source>
</reference>
<organism evidence="1 2">
    <name type="scientific">Cucumis sativus</name>
    <name type="common">Cucumber</name>
    <dbReference type="NCBI Taxonomy" id="3659"/>
    <lineage>
        <taxon>Eukaryota</taxon>
        <taxon>Viridiplantae</taxon>
        <taxon>Streptophyta</taxon>
        <taxon>Embryophyta</taxon>
        <taxon>Tracheophyta</taxon>
        <taxon>Spermatophyta</taxon>
        <taxon>Magnoliopsida</taxon>
        <taxon>eudicotyledons</taxon>
        <taxon>Gunneridae</taxon>
        <taxon>Pentapetalae</taxon>
        <taxon>rosids</taxon>
        <taxon>fabids</taxon>
        <taxon>Cucurbitales</taxon>
        <taxon>Cucurbitaceae</taxon>
        <taxon>Benincaseae</taxon>
        <taxon>Cucumis</taxon>
    </lineage>
</organism>
<proteinExistence type="predicted"/>
<dbReference type="OMA" id="PMPECTL"/>
<dbReference type="EMBL" id="CM002928">
    <property type="protein sequence ID" value="KGN44523.1"/>
    <property type="molecule type" value="Genomic_DNA"/>
</dbReference>
<name>A0A0A0K507_CUCSA</name>
<sequence length="77" mass="8876">MTNPMPECTLRDLAAPDFTQQPFALPIPRRHVVLSDDPHKFTKEFHVVYSNMGPHRVTKEERNLSTFLLALKDDAKD</sequence>
<reference evidence="1 2" key="2">
    <citation type="journal article" date="2009" name="PLoS ONE">
        <title>An integrated genetic and cytogenetic map of the cucumber genome.</title>
        <authorList>
            <person name="Ren Y."/>
            <person name="Zhang Z."/>
            <person name="Liu J."/>
            <person name="Staub J.E."/>
            <person name="Han Y."/>
            <person name="Cheng Z."/>
            <person name="Li X."/>
            <person name="Lu J."/>
            <person name="Miao H."/>
            <person name="Kang H."/>
            <person name="Xie B."/>
            <person name="Gu X."/>
            <person name="Wang X."/>
            <person name="Du Y."/>
            <person name="Jin W."/>
            <person name="Huang S."/>
        </authorList>
    </citation>
    <scope>NUCLEOTIDE SEQUENCE [LARGE SCALE GENOMIC DNA]</scope>
    <source>
        <strain evidence="2">cv. 9930</strain>
    </source>
</reference>